<accession>A0ACB9M1G4</accession>
<keyword evidence="2" id="KW-1185">Reference proteome</keyword>
<dbReference type="Proteomes" id="UP000828941">
    <property type="component" value="Chromosome 10"/>
</dbReference>
<protein>
    <submittedName>
        <fullName evidence="1">Uncharacterized protein</fullName>
    </submittedName>
</protein>
<dbReference type="EMBL" id="CM039435">
    <property type="protein sequence ID" value="KAI4318014.1"/>
    <property type="molecule type" value="Genomic_DNA"/>
</dbReference>
<evidence type="ECO:0000313" key="1">
    <source>
        <dbReference type="EMBL" id="KAI4318014.1"/>
    </source>
</evidence>
<name>A0ACB9M1G4_BAUVA</name>
<gene>
    <name evidence="1" type="ORF">L6164_025826</name>
</gene>
<organism evidence="1 2">
    <name type="scientific">Bauhinia variegata</name>
    <name type="common">Purple orchid tree</name>
    <name type="synonym">Phanera variegata</name>
    <dbReference type="NCBI Taxonomy" id="167791"/>
    <lineage>
        <taxon>Eukaryota</taxon>
        <taxon>Viridiplantae</taxon>
        <taxon>Streptophyta</taxon>
        <taxon>Embryophyta</taxon>
        <taxon>Tracheophyta</taxon>
        <taxon>Spermatophyta</taxon>
        <taxon>Magnoliopsida</taxon>
        <taxon>eudicotyledons</taxon>
        <taxon>Gunneridae</taxon>
        <taxon>Pentapetalae</taxon>
        <taxon>rosids</taxon>
        <taxon>fabids</taxon>
        <taxon>Fabales</taxon>
        <taxon>Fabaceae</taxon>
        <taxon>Cercidoideae</taxon>
        <taxon>Cercideae</taxon>
        <taxon>Bauhiniinae</taxon>
        <taxon>Bauhinia</taxon>
    </lineage>
</organism>
<evidence type="ECO:0000313" key="2">
    <source>
        <dbReference type="Proteomes" id="UP000828941"/>
    </source>
</evidence>
<reference evidence="1 2" key="1">
    <citation type="journal article" date="2022" name="DNA Res.">
        <title>Chromosomal-level genome assembly of the orchid tree Bauhinia variegata (Leguminosae; Cercidoideae) supports the allotetraploid origin hypothesis of Bauhinia.</title>
        <authorList>
            <person name="Zhong Y."/>
            <person name="Chen Y."/>
            <person name="Zheng D."/>
            <person name="Pang J."/>
            <person name="Liu Y."/>
            <person name="Luo S."/>
            <person name="Meng S."/>
            <person name="Qian L."/>
            <person name="Wei D."/>
            <person name="Dai S."/>
            <person name="Zhou R."/>
        </authorList>
    </citation>
    <scope>NUCLEOTIDE SEQUENCE [LARGE SCALE GENOMIC DNA]</scope>
    <source>
        <strain evidence="1">BV-YZ2020</strain>
    </source>
</reference>
<proteinExistence type="predicted"/>
<comment type="caution">
    <text evidence="1">The sequence shown here is derived from an EMBL/GenBank/DDBJ whole genome shotgun (WGS) entry which is preliminary data.</text>
</comment>
<sequence length="92" mass="10173">MCNEVSKEPGFSALPPPLMDYPRIPECPFSQESSPPHCYFSLSRHVPDDQILHCFPPNMILFLQEDQPLAHTSHVSSSHGATSRAVLDGIGE</sequence>